<dbReference type="SUPFAM" id="SSF50969">
    <property type="entry name" value="YVTN repeat-like/Quinoprotein amine dehydrogenase"/>
    <property type="match status" value="1"/>
</dbReference>
<keyword evidence="2" id="KW-1185">Reference proteome</keyword>
<dbReference type="EMBL" id="CAJPWZ010001545">
    <property type="protein sequence ID" value="CAG2217581.1"/>
    <property type="molecule type" value="Genomic_DNA"/>
</dbReference>
<protein>
    <submittedName>
        <fullName evidence="1">Uncharacterized protein</fullName>
    </submittedName>
</protein>
<dbReference type="Proteomes" id="UP000683360">
    <property type="component" value="Unassembled WGS sequence"/>
</dbReference>
<evidence type="ECO:0000313" key="2">
    <source>
        <dbReference type="Proteomes" id="UP000683360"/>
    </source>
</evidence>
<sequence>MERILSELKSIKTFGDVEVVKTDKDNKSPNKGAQVESRQQSNIHNMTMNIFTKTKINIGKLISDMICLTNERVLVVEEKGKVNILSSDGRFQKQLPISDKPYGVTQIDKDNIAITFPDRNDIKIFNMETETVTKLITLDKSCMGLSFFKNSLAAGLNKDEIRIIDLEGNKLKSIQVKSISYLEYLVYCHARVIYTDYKDKSVY</sequence>
<dbReference type="OrthoDB" id="6046813at2759"/>
<dbReference type="Gene3D" id="2.130.10.10">
    <property type="entry name" value="YVTN repeat-like/Quinoprotein amine dehydrogenase"/>
    <property type="match status" value="1"/>
</dbReference>
<dbReference type="AlphaFoldDB" id="A0A8S3SHM6"/>
<evidence type="ECO:0000313" key="1">
    <source>
        <dbReference type="EMBL" id="CAG2217581.1"/>
    </source>
</evidence>
<reference evidence="1" key="1">
    <citation type="submission" date="2021-03" db="EMBL/GenBank/DDBJ databases">
        <authorList>
            <person name="Bekaert M."/>
        </authorList>
    </citation>
    <scope>NUCLEOTIDE SEQUENCE</scope>
</reference>
<dbReference type="InterPro" id="IPR015943">
    <property type="entry name" value="WD40/YVTN_repeat-like_dom_sf"/>
</dbReference>
<proteinExistence type="predicted"/>
<gene>
    <name evidence="1" type="ORF">MEDL_31228</name>
</gene>
<organism evidence="1 2">
    <name type="scientific">Mytilus edulis</name>
    <name type="common">Blue mussel</name>
    <dbReference type="NCBI Taxonomy" id="6550"/>
    <lineage>
        <taxon>Eukaryota</taxon>
        <taxon>Metazoa</taxon>
        <taxon>Spiralia</taxon>
        <taxon>Lophotrochozoa</taxon>
        <taxon>Mollusca</taxon>
        <taxon>Bivalvia</taxon>
        <taxon>Autobranchia</taxon>
        <taxon>Pteriomorphia</taxon>
        <taxon>Mytilida</taxon>
        <taxon>Mytiloidea</taxon>
        <taxon>Mytilidae</taxon>
        <taxon>Mytilinae</taxon>
        <taxon>Mytilus</taxon>
    </lineage>
</organism>
<dbReference type="InterPro" id="IPR011044">
    <property type="entry name" value="Quino_amine_DH_bsu"/>
</dbReference>
<accession>A0A8S3SHM6</accession>
<comment type="caution">
    <text evidence="1">The sequence shown here is derived from an EMBL/GenBank/DDBJ whole genome shotgun (WGS) entry which is preliminary data.</text>
</comment>
<name>A0A8S3SHM6_MYTED</name>